<keyword evidence="5" id="KW-0227">DNA damage</keyword>
<feature type="compositionally biased region" description="Polar residues" evidence="13">
    <location>
        <begin position="629"/>
        <end position="645"/>
    </location>
</feature>
<evidence type="ECO:0000256" key="8">
    <source>
        <dbReference type="ARBA" id="ARBA00023172"/>
    </source>
</evidence>
<dbReference type="Gene3D" id="3.60.15.10">
    <property type="entry name" value="Ribonuclease Z/Hydroxyacylglutathione hydrolase-like"/>
    <property type="match status" value="1"/>
</dbReference>
<evidence type="ECO:0000256" key="2">
    <source>
        <dbReference type="ARBA" id="ARBA00010304"/>
    </source>
</evidence>
<reference evidence="15 16" key="1">
    <citation type="journal article" date="2012" name="Science">
        <title>The Paleozoic origin of enzymatic lignin decomposition reconstructed from 31 fungal genomes.</title>
        <authorList>
            <person name="Floudas D."/>
            <person name="Binder M."/>
            <person name="Riley R."/>
            <person name="Barry K."/>
            <person name="Blanchette R.A."/>
            <person name="Henrissat B."/>
            <person name="Martinez A.T."/>
            <person name="Otillar R."/>
            <person name="Spatafora J.W."/>
            <person name="Yadav J.S."/>
            <person name="Aerts A."/>
            <person name="Benoit I."/>
            <person name="Boyd A."/>
            <person name="Carlson A."/>
            <person name="Copeland A."/>
            <person name="Coutinho P.M."/>
            <person name="de Vries R.P."/>
            <person name="Ferreira P."/>
            <person name="Findley K."/>
            <person name="Foster B."/>
            <person name="Gaskell J."/>
            <person name="Glotzer D."/>
            <person name="Gorecki P."/>
            <person name="Heitman J."/>
            <person name="Hesse C."/>
            <person name="Hori C."/>
            <person name="Igarashi K."/>
            <person name="Jurgens J.A."/>
            <person name="Kallen N."/>
            <person name="Kersten P."/>
            <person name="Kohler A."/>
            <person name="Kuees U."/>
            <person name="Kumar T.K.A."/>
            <person name="Kuo A."/>
            <person name="LaButti K."/>
            <person name="Larrondo L.F."/>
            <person name="Lindquist E."/>
            <person name="Ling A."/>
            <person name="Lombard V."/>
            <person name="Lucas S."/>
            <person name="Lundell T."/>
            <person name="Martin R."/>
            <person name="McLaughlin D.J."/>
            <person name="Morgenstern I."/>
            <person name="Morin E."/>
            <person name="Murat C."/>
            <person name="Nagy L.G."/>
            <person name="Nolan M."/>
            <person name="Ohm R.A."/>
            <person name="Patyshakuliyeva A."/>
            <person name="Rokas A."/>
            <person name="Ruiz-Duenas F.J."/>
            <person name="Sabat G."/>
            <person name="Salamov A."/>
            <person name="Samejima M."/>
            <person name="Schmutz J."/>
            <person name="Slot J.C."/>
            <person name="St John F."/>
            <person name="Stenlid J."/>
            <person name="Sun H."/>
            <person name="Sun S."/>
            <person name="Syed K."/>
            <person name="Tsang A."/>
            <person name="Wiebenga A."/>
            <person name="Young D."/>
            <person name="Pisabarro A."/>
            <person name="Eastwood D.C."/>
            <person name="Martin F."/>
            <person name="Cullen D."/>
            <person name="Grigoriev I.V."/>
            <person name="Hibbett D.S."/>
        </authorList>
    </citation>
    <scope>NUCLEOTIDE SEQUENCE [LARGE SCALE GENOMIC DNA]</scope>
    <source>
        <strain evidence="15 16">MD-104</strain>
    </source>
</reference>
<keyword evidence="6" id="KW-0378">Hydrolase</keyword>
<dbReference type="GO" id="GO:0003684">
    <property type="term" value="F:damaged DNA binding"/>
    <property type="evidence" value="ECO:0007669"/>
    <property type="project" value="TreeGrafter"/>
</dbReference>
<evidence type="ECO:0000259" key="14">
    <source>
        <dbReference type="Pfam" id="PF07522"/>
    </source>
</evidence>
<keyword evidence="4" id="KW-0255">Endonuclease</keyword>
<dbReference type="InterPro" id="IPR036866">
    <property type="entry name" value="RibonucZ/Hydroxyglut_hydro"/>
</dbReference>
<dbReference type="Proteomes" id="UP000218811">
    <property type="component" value="Unassembled WGS sequence"/>
</dbReference>
<dbReference type="OMA" id="NAFIPPY"/>
<proteinExistence type="inferred from homology"/>
<dbReference type="OrthoDB" id="5561659at2759"/>
<feature type="compositionally biased region" description="Low complexity" evidence="13">
    <location>
        <begin position="602"/>
        <end position="615"/>
    </location>
</feature>
<protein>
    <recommendedName>
        <fullName evidence="11">Protein artemis</fullName>
    </recommendedName>
    <alternativeName>
        <fullName evidence="12">DNA cross-link repair 1C protein</fullName>
    </alternativeName>
</protein>
<dbReference type="GO" id="GO:0006303">
    <property type="term" value="P:double-strand break repair via nonhomologous end joining"/>
    <property type="evidence" value="ECO:0007669"/>
    <property type="project" value="TreeGrafter"/>
</dbReference>
<keyword evidence="3" id="KW-0540">Nuclease</keyword>
<dbReference type="GO" id="GO:0006310">
    <property type="term" value="P:DNA recombination"/>
    <property type="evidence" value="ECO:0007669"/>
    <property type="project" value="UniProtKB-KW"/>
</dbReference>
<dbReference type="GO" id="GO:0005634">
    <property type="term" value="C:nucleus"/>
    <property type="evidence" value="ECO:0007669"/>
    <property type="project" value="UniProtKB-SubCell"/>
</dbReference>
<evidence type="ECO:0000256" key="9">
    <source>
        <dbReference type="ARBA" id="ARBA00023204"/>
    </source>
</evidence>
<dbReference type="GO" id="GO:0035312">
    <property type="term" value="F:5'-3' DNA exonuclease activity"/>
    <property type="evidence" value="ECO:0007669"/>
    <property type="project" value="TreeGrafter"/>
</dbReference>
<evidence type="ECO:0000256" key="3">
    <source>
        <dbReference type="ARBA" id="ARBA00022722"/>
    </source>
</evidence>
<dbReference type="STRING" id="742152.A0A2H3JQ24"/>
<keyword evidence="7" id="KW-0269">Exonuclease</keyword>
<comment type="subcellular location">
    <subcellularLocation>
        <location evidence="1">Nucleus</location>
    </subcellularLocation>
</comment>
<keyword evidence="10" id="KW-0539">Nucleus</keyword>
<comment type="similarity">
    <text evidence="2">Belongs to the DNA repair metallo-beta-lactamase (DRMBL) family.</text>
</comment>
<gene>
    <name evidence="15" type="ORF">WOLCODRAFT_131092</name>
</gene>
<sequence>MPQGTPYDSFLRPYNIRVDNFTACSDTLSSQPLYLLTHTHTDHLVGLSAPSFSGTIICSADAKEMLLRHEVYTERALKDKEYRAEKVRTYNHLKRVPQRMQDGSVVYAGSRDLLRTLPLNDPTFEGAPGEEVFRISLLEANHCPGAVMFLVEGSKGAVLHTGDLRAEPWFLESLKRNPCVQRYLAPSNYTFDEWRGPYSVIQTLEAIYLDTACLLSTLPIPTKEEATAGLMDLMTLMPPTTSFFVNCWTWGYEDILKAIARTFRSKIHVDRYKYSVYKHTRGDLFLQSIITQDAASTRFHACERFNRCKHVNVEGHASLAPSAAATASLSVSGKHVVYVNPVNMGVTSWELYTKEMREKIARGELVSHLLVPLSRHSPLPELRAFVSLFKPKRVVPNTLDPALKGLDWACIEQMFEGCLAPQDTSATIPPEESTDIDPDELARDLLASENTHENVALKNLEGEGAEEIAKRWAESDKIRRKLEVMRQFLKGPKLTLVERILRGSPVAQDAFAAKEPASPAVSQVARPTCGMKKAPRGGRASREETAAAMARLRTASRVFSRRDSDDETEDGDAEEERARTAHYLFAAQAGISVDEYSPPFSPSSIQSQSAANSSPCRDIRLQTDLPMTRASSCAVQEASNRASSHQGRDGRTSQPKYSDPAQELITAENWRAPDPEAIVLPSFGDKTCRSPKRKREQLPTSDATSIQRQISSGSSCAANSLNLPAHASSSKYSTLVGNNLPLVDMGNFAVPSDLIDGGEPEPPAKHRKSNSRAEEIHLLTSGATHMIPSPAQFSHQAQVQSEDGSISEQTRVCENESARNIRLRQAIASSRESSVTSTSTKLKKIGIAERITLVCPELVAPRIAAKMERRRLPSQDDETDSSSIKVNSERVRQMAEAFKQEIAGGRRPGVVIPRLICLESQEET</sequence>
<dbReference type="AlphaFoldDB" id="A0A2H3JQ24"/>
<feature type="region of interest" description="Disordered" evidence="13">
    <location>
        <begin position="753"/>
        <end position="772"/>
    </location>
</feature>
<feature type="compositionally biased region" description="Acidic residues" evidence="13">
    <location>
        <begin position="565"/>
        <end position="575"/>
    </location>
</feature>
<evidence type="ECO:0000256" key="1">
    <source>
        <dbReference type="ARBA" id="ARBA00004123"/>
    </source>
</evidence>
<evidence type="ECO:0000256" key="5">
    <source>
        <dbReference type="ARBA" id="ARBA00022763"/>
    </source>
</evidence>
<feature type="region of interest" description="Disordered" evidence="13">
    <location>
        <begin position="595"/>
        <end position="615"/>
    </location>
</feature>
<feature type="region of interest" description="Disordered" evidence="13">
    <location>
        <begin position="628"/>
        <end position="660"/>
    </location>
</feature>
<dbReference type="PANTHER" id="PTHR23240">
    <property type="entry name" value="DNA CROSS-LINK REPAIR PROTEIN PSO2/SNM1-RELATED"/>
    <property type="match status" value="1"/>
</dbReference>
<dbReference type="GO" id="GO:0004519">
    <property type="term" value="F:endonuclease activity"/>
    <property type="evidence" value="ECO:0007669"/>
    <property type="project" value="UniProtKB-KW"/>
</dbReference>
<dbReference type="GO" id="GO:0036297">
    <property type="term" value="P:interstrand cross-link repair"/>
    <property type="evidence" value="ECO:0007669"/>
    <property type="project" value="TreeGrafter"/>
</dbReference>
<evidence type="ECO:0000256" key="10">
    <source>
        <dbReference type="ARBA" id="ARBA00023242"/>
    </source>
</evidence>
<keyword evidence="8" id="KW-0233">DNA recombination</keyword>
<name>A0A2H3JQ24_WOLCO</name>
<accession>A0A2H3JQ24</accession>
<dbReference type="Gene3D" id="3.40.50.12650">
    <property type="match status" value="1"/>
</dbReference>
<dbReference type="SUPFAM" id="SSF56281">
    <property type="entry name" value="Metallo-hydrolase/oxidoreductase"/>
    <property type="match status" value="1"/>
</dbReference>
<evidence type="ECO:0000256" key="6">
    <source>
        <dbReference type="ARBA" id="ARBA00022801"/>
    </source>
</evidence>
<dbReference type="PANTHER" id="PTHR23240:SF8">
    <property type="entry name" value="PROTEIN ARTEMIS"/>
    <property type="match status" value="1"/>
</dbReference>
<dbReference type="GO" id="GO:0000723">
    <property type="term" value="P:telomere maintenance"/>
    <property type="evidence" value="ECO:0007669"/>
    <property type="project" value="TreeGrafter"/>
</dbReference>
<evidence type="ECO:0000256" key="7">
    <source>
        <dbReference type="ARBA" id="ARBA00022839"/>
    </source>
</evidence>
<evidence type="ECO:0000313" key="15">
    <source>
        <dbReference type="EMBL" id="PCH39848.1"/>
    </source>
</evidence>
<evidence type="ECO:0000256" key="11">
    <source>
        <dbReference type="ARBA" id="ARBA00039759"/>
    </source>
</evidence>
<dbReference type="Pfam" id="PF07522">
    <property type="entry name" value="DRMBL"/>
    <property type="match status" value="1"/>
</dbReference>
<organism evidence="15 16">
    <name type="scientific">Wolfiporia cocos (strain MD-104)</name>
    <name type="common">Brown rot fungus</name>
    <dbReference type="NCBI Taxonomy" id="742152"/>
    <lineage>
        <taxon>Eukaryota</taxon>
        <taxon>Fungi</taxon>
        <taxon>Dikarya</taxon>
        <taxon>Basidiomycota</taxon>
        <taxon>Agaricomycotina</taxon>
        <taxon>Agaricomycetes</taxon>
        <taxon>Polyporales</taxon>
        <taxon>Phaeolaceae</taxon>
        <taxon>Wolfiporia</taxon>
    </lineage>
</organism>
<evidence type="ECO:0000256" key="12">
    <source>
        <dbReference type="ARBA" id="ARBA00042677"/>
    </source>
</evidence>
<feature type="region of interest" description="Disordered" evidence="13">
    <location>
        <begin position="518"/>
        <end position="577"/>
    </location>
</feature>
<keyword evidence="16" id="KW-1185">Reference proteome</keyword>
<feature type="compositionally biased region" description="Polar residues" evidence="13">
    <location>
        <begin position="698"/>
        <end position="712"/>
    </location>
</feature>
<evidence type="ECO:0000256" key="4">
    <source>
        <dbReference type="ARBA" id="ARBA00022759"/>
    </source>
</evidence>
<evidence type="ECO:0000256" key="13">
    <source>
        <dbReference type="SAM" id="MobiDB-lite"/>
    </source>
</evidence>
<evidence type="ECO:0000313" key="16">
    <source>
        <dbReference type="Proteomes" id="UP000218811"/>
    </source>
</evidence>
<dbReference type="InterPro" id="IPR011084">
    <property type="entry name" value="DRMBL"/>
</dbReference>
<keyword evidence="9" id="KW-0234">DNA repair</keyword>
<dbReference type="EMBL" id="KB468053">
    <property type="protein sequence ID" value="PCH39848.1"/>
    <property type="molecule type" value="Genomic_DNA"/>
</dbReference>
<feature type="domain" description="DNA repair metallo-beta-lactamase" evidence="14">
    <location>
        <begin position="286"/>
        <end position="398"/>
    </location>
</feature>
<feature type="region of interest" description="Disordered" evidence="13">
    <location>
        <begin position="681"/>
        <end position="712"/>
    </location>
</feature>